<evidence type="ECO:0000313" key="2">
    <source>
        <dbReference type="Proteomes" id="UP000767291"/>
    </source>
</evidence>
<dbReference type="Pfam" id="PF08713">
    <property type="entry name" value="DNA_alkylation"/>
    <property type="match status" value="1"/>
</dbReference>
<dbReference type="Proteomes" id="UP000767291">
    <property type="component" value="Unassembled WGS sequence"/>
</dbReference>
<gene>
    <name evidence="1" type="ORF">J2Z43_000633</name>
</gene>
<dbReference type="PANTHER" id="PTHR34070:SF1">
    <property type="entry name" value="DNA ALKYLATION REPAIR PROTEIN"/>
    <property type="match status" value="1"/>
</dbReference>
<evidence type="ECO:0000313" key="1">
    <source>
        <dbReference type="EMBL" id="MBP1854243.1"/>
    </source>
</evidence>
<dbReference type="PANTHER" id="PTHR34070">
    <property type="entry name" value="ARMADILLO-TYPE FOLD"/>
    <property type="match status" value="1"/>
</dbReference>
<sequence length="241" mass="29025">MILNRANWNKKSYTDLLSYIEDLQEAEYRDFNKKLIPGEDHILGIRIPVLRKMSKEIIEGNWREYLSVCEDTYHEELLLQAIIISSIKSEYNEVEKYIVKFVPKIRNWSICDTFCSGLKVAKLNKERMYKLVKENIYSENFWQVRFAIVMLLEYYIDEAYLKDIFCFCDDINSEEYYVQMAIAWLISMCYVKFEGETLNYLNNNNLDNFTYNKALQKIVESYRVDNEKKKIIRSMKRKTRN</sequence>
<proteinExistence type="predicted"/>
<dbReference type="Gene3D" id="1.25.10.90">
    <property type="match status" value="1"/>
</dbReference>
<keyword evidence="2" id="KW-1185">Reference proteome</keyword>
<dbReference type="SUPFAM" id="SSF48371">
    <property type="entry name" value="ARM repeat"/>
    <property type="match status" value="1"/>
</dbReference>
<dbReference type="RefSeq" id="WP_209455791.1">
    <property type="nucleotide sequence ID" value="NZ_BAAACS010000017.1"/>
</dbReference>
<comment type="caution">
    <text evidence="1">The sequence shown here is derived from an EMBL/GenBank/DDBJ whole genome shotgun (WGS) entry which is preliminary data.</text>
</comment>
<protein>
    <submittedName>
        <fullName evidence="1">3-methyladenine DNA glycosylase AlkD</fullName>
    </submittedName>
</protein>
<dbReference type="InterPro" id="IPR014825">
    <property type="entry name" value="DNA_alkylation"/>
</dbReference>
<dbReference type="InterPro" id="IPR016024">
    <property type="entry name" value="ARM-type_fold"/>
</dbReference>
<name>A0ABS4E8J9_9FIRM</name>
<reference evidence="1 2" key="1">
    <citation type="submission" date="2021-03" db="EMBL/GenBank/DDBJ databases">
        <title>Genomic Encyclopedia of Type Strains, Phase IV (KMG-IV): sequencing the most valuable type-strain genomes for metagenomic binning, comparative biology and taxonomic classification.</title>
        <authorList>
            <person name="Goeker M."/>
        </authorList>
    </citation>
    <scope>NUCLEOTIDE SEQUENCE [LARGE SCALE GENOMIC DNA]</scope>
    <source>
        <strain evidence="1 2">DSM 1289</strain>
    </source>
</reference>
<organism evidence="1 2">
    <name type="scientific">Metaclostridioides mangenotii</name>
    <dbReference type="NCBI Taxonomy" id="1540"/>
    <lineage>
        <taxon>Bacteria</taxon>
        <taxon>Bacillati</taxon>
        <taxon>Bacillota</taxon>
        <taxon>Clostridia</taxon>
        <taxon>Peptostreptococcales</taxon>
        <taxon>Peptostreptococcaceae</taxon>
        <taxon>Metaclostridioides</taxon>
    </lineage>
</organism>
<dbReference type="CDD" id="cd06561">
    <property type="entry name" value="AlkD_like"/>
    <property type="match status" value="1"/>
</dbReference>
<accession>A0ABS4E8J9</accession>
<dbReference type="EMBL" id="JAGGJX010000001">
    <property type="protein sequence ID" value="MBP1854243.1"/>
    <property type="molecule type" value="Genomic_DNA"/>
</dbReference>